<dbReference type="Gene3D" id="3.90.70.10">
    <property type="entry name" value="Cysteine proteinases"/>
    <property type="match status" value="1"/>
</dbReference>
<name>A0A2K1J6Y1_PHYPA</name>
<dbReference type="EMBL" id="ABEU02000016">
    <property type="protein sequence ID" value="PNR37294.1"/>
    <property type="molecule type" value="Genomic_DNA"/>
</dbReference>
<dbReference type="STRING" id="3218.A0A2K1J6Y1"/>
<feature type="region of interest" description="Disordered" evidence="5">
    <location>
        <begin position="310"/>
        <end position="336"/>
    </location>
</feature>
<keyword evidence="2" id="KW-0378">Hydrolase</keyword>
<dbReference type="Proteomes" id="UP000006727">
    <property type="component" value="Chromosome 16"/>
</dbReference>
<dbReference type="Pfam" id="PF04781">
    <property type="entry name" value="DUF627"/>
    <property type="match status" value="1"/>
</dbReference>
<feature type="coiled-coil region" evidence="4">
    <location>
        <begin position="1143"/>
        <end position="1189"/>
    </location>
</feature>
<feature type="compositionally biased region" description="Basic and acidic residues" evidence="5">
    <location>
        <begin position="1065"/>
        <end position="1080"/>
    </location>
</feature>
<evidence type="ECO:0000259" key="7">
    <source>
        <dbReference type="PROSITE" id="PS50235"/>
    </source>
</evidence>
<dbReference type="InterPro" id="IPR006865">
    <property type="entry name" value="DUF629"/>
</dbReference>
<dbReference type="PaxDb" id="3218-PP1S127_6V6.1"/>
<feature type="compositionally biased region" description="Basic and acidic residues" evidence="5">
    <location>
        <begin position="364"/>
        <end position="374"/>
    </location>
</feature>
<dbReference type="InterPro" id="IPR006866">
    <property type="entry name" value="DUF627_N"/>
</dbReference>
<dbReference type="FunCoup" id="A0A2K1J6Y1">
    <property type="interactions" value="2603"/>
</dbReference>
<gene>
    <name evidence="9" type="primary">LOC112293170</name>
    <name evidence="8" type="ORF">PHYPA_020402</name>
</gene>
<dbReference type="InterPro" id="IPR001394">
    <property type="entry name" value="Peptidase_C19_UCH"/>
</dbReference>
<dbReference type="PROSITE" id="PS00028">
    <property type="entry name" value="ZINC_FINGER_C2H2_1"/>
    <property type="match status" value="1"/>
</dbReference>
<reference evidence="8 10" key="1">
    <citation type="journal article" date="2008" name="Science">
        <title>The Physcomitrella genome reveals evolutionary insights into the conquest of land by plants.</title>
        <authorList>
            <person name="Rensing S."/>
            <person name="Lang D."/>
            <person name="Zimmer A."/>
            <person name="Terry A."/>
            <person name="Salamov A."/>
            <person name="Shapiro H."/>
            <person name="Nishiyama T."/>
            <person name="Perroud P.-F."/>
            <person name="Lindquist E."/>
            <person name="Kamisugi Y."/>
            <person name="Tanahashi T."/>
            <person name="Sakakibara K."/>
            <person name="Fujita T."/>
            <person name="Oishi K."/>
            <person name="Shin-I T."/>
            <person name="Kuroki Y."/>
            <person name="Toyoda A."/>
            <person name="Suzuki Y."/>
            <person name="Hashimoto A."/>
            <person name="Yamaguchi K."/>
            <person name="Sugano A."/>
            <person name="Kohara Y."/>
            <person name="Fujiyama A."/>
            <person name="Anterola A."/>
            <person name="Aoki S."/>
            <person name="Ashton N."/>
            <person name="Barbazuk W.B."/>
            <person name="Barker E."/>
            <person name="Bennetzen J."/>
            <person name="Bezanilla M."/>
            <person name="Blankenship R."/>
            <person name="Cho S.H."/>
            <person name="Dutcher S."/>
            <person name="Estelle M."/>
            <person name="Fawcett J.A."/>
            <person name="Gundlach H."/>
            <person name="Hanada K."/>
            <person name="Heyl A."/>
            <person name="Hicks K.A."/>
            <person name="Hugh J."/>
            <person name="Lohr M."/>
            <person name="Mayer K."/>
            <person name="Melkozernov A."/>
            <person name="Murata T."/>
            <person name="Nelson D."/>
            <person name="Pils B."/>
            <person name="Prigge M."/>
            <person name="Reiss B."/>
            <person name="Renner T."/>
            <person name="Rombauts S."/>
            <person name="Rushton P."/>
            <person name="Sanderfoot A."/>
            <person name="Schween G."/>
            <person name="Shiu S.-H."/>
            <person name="Stueber K."/>
            <person name="Theodoulou F.L."/>
            <person name="Tu H."/>
            <person name="Van de Peer Y."/>
            <person name="Verrier P.J."/>
            <person name="Waters E."/>
            <person name="Wood A."/>
            <person name="Yang L."/>
            <person name="Cove D."/>
            <person name="Cuming A."/>
            <person name="Hasebe M."/>
            <person name="Lucas S."/>
            <person name="Mishler D.B."/>
            <person name="Reski R."/>
            <person name="Grigoriev I."/>
            <person name="Quatrano R.S."/>
            <person name="Boore J.L."/>
        </authorList>
    </citation>
    <scope>NUCLEOTIDE SEQUENCE [LARGE SCALE GENOMIC DNA]</scope>
    <source>
        <strain evidence="9 10">cv. Gransden 2004</strain>
    </source>
</reference>
<dbReference type="InterPro" id="IPR011990">
    <property type="entry name" value="TPR-like_helical_dom_sf"/>
</dbReference>
<dbReference type="PANTHER" id="PTHR22975">
    <property type="entry name" value="UBIQUITIN SPECIFIC PROTEINASE"/>
    <property type="match status" value="1"/>
</dbReference>
<dbReference type="CDD" id="cd02257">
    <property type="entry name" value="Peptidase_C19"/>
    <property type="match status" value="1"/>
</dbReference>
<evidence type="ECO:0000259" key="6">
    <source>
        <dbReference type="PROSITE" id="PS50157"/>
    </source>
</evidence>
<dbReference type="InterPro" id="IPR028889">
    <property type="entry name" value="USP"/>
</dbReference>
<keyword evidence="1" id="KW-0833">Ubl conjugation pathway</keyword>
<keyword evidence="3" id="KW-0863">Zinc-finger</keyword>
<dbReference type="GeneID" id="112293170"/>
<feature type="compositionally biased region" description="Basic residues" evidence="5">
    <location>
        <begin position="1331"/>
        <end position="1346"/>
    </location>
</feature>
<dbReference type="OMA" id="FHAMLLY"/>
<dbReference type="Pfam" id="PF04780">
    <property type="entry name" value="DUF629"/>
    <property type="match status" value="1"/>
</dbReference>
<dbReference type="Gene3D" id="1.25.40.10">
    <property type="entry name" value="Tetratricopeptide repeat domain"/>
    <property type="match status" value="1"/>
</dbReference>
<dbReference type="PROSITE" id="PS50235">
    <property type="entry name" value="USP_3"/>
    <property type="match status" value="1"/>
</dbReference>
<proteinExistence type="predicted"/>
<evidence type="ECO:0000256" key="1">
    <source>
        <dbReference type="ARBA" id="ARBA00022786"/>
    </source>
</evidence>
<feature type="domain" description="C2H2-type" evidence="6">
    <location>
        <begin position="463"/>
        <end position="491"/>
    </location>
</feature>
<keyword evidence="4" id="KW-0175">Coiled coil</keyword>
<feature type="region of interest" description="Disordered" evidence="5">
    <location>
        <begin position="351"/>
        <end position="391"/>
    </location>
</feature>
<evidence type="ECO:0000313" key="10">
    <source>
        <dbReference type="Proteomes" id="UP000006727"/>
    </source>
</evidence>
<evidence type="ECO:0008006" key="11">
    <source>
        <dbReference type="Google" id="ProtNLM"/>
    </source>
</evidence>
<dbReference type="GO" id="GO:0008270">
    <property type="term" value="F:zinc ion binding"/>
    <property type="evidence" value="ECO:0007669"/>
    <property type="project" value="UniProtKB-KW"/>
</dbReference>
<dbReference type="InterPro" id="IPR052398">
    <property type="entry name" value="Ubiquitin_hydrolase_53/54"/>
</dbReference>
<reference evidence="8 10" key="2">
    <citation type="journal article" date="2018" name="Plant J.">
        <title>The Physcomitrella patens chromosome-scale assembly reveals moss genome structure and evolution.</title>
        <authorList>
            <person name="Lang D."/>
            <person name="Ullrich K.K."/>
            <person name="Murat F."/>
            <person name="Fuchs J."/>
            <person name="Jenkins J."/>
            <person name="Haas F.B."/>
            <person name="Piednoel M."/>
            <person name="Gundlach H."/>
            <person name="Van Bel M."/>
            <person name="Meyberg R."/>
            <person name="Vives C."/>
            <person name="Morata J."/>
            <person name="Symeonidi A."/>
            <person name="Hiss M."/>
            <person name="Muchero W."/>
            <person name="Kamisugi Y."/>
            <person name="Saleh O."/>
            <person name="Blanc G."/>
            <person name="Decker E.L."/>
            <person name="van Gessel N."/>
            <person name="Grimwood J."/>
            <person name="Hayes R.D."/>
            <person name="Graham S.W."/>
            <person name="Gunter L.E."/>
            <person name="McDaniel S.F."/>
            <person name="Hoernstein S.N.W."/>
            <person name="Larsson A."/>
            <person name="Li F.W."/>
            <person name="Perroud P.F."/>
            <person name="Phillips J."/>
            <person name="Ranjan P."/>
            <person name="Rokshar D.S."/>
            <person name="Rothfels C.J."/>
            <person name="Schneider L."/>
            <person name="Shu S."/>
            <person name="Stevenson D.W."/>
            <person name="Thummler F."/>
            <person name="Tillich M."/>
            <person name="Villarreal Aguilar J.C."/>
            <person name="Widiez T."/>
            <person name="Wong G.K."/>
            <person name="Wymore A."/>
            <person name="Zhang Y."/>
            <person name="Zimmer A.D."/>
            <person name="Quatrano R.S."/>
            <person name="Mayer K.F.X."/>
            <person name="Goodstein D."/>
            <person name="Casacuberta J.M."/>
            <person name="Vandepoele K."/>
            <person name="Reski R."/>
            <person name="Cuming A.C."/>
            <person name="Tuskan G.A."/>
            <person name="Maumus F."/>
            <person name="Salse J."/>
            <person name="Schmutz J."/>
            <person name="Rensing S.A."/>
        </authorList>
    </citation>
    <scope>NUCLEOTIDE SEQUENCE [LARGE SCALE GENOMIC DNA]</scope>
    <source>
        <strain evidence="9 10">cv. Gransden 2004</strain>
    </source>
</reference>
<dbReference type="GO" id="GO:0004843">
    <property type="term" value="F:cysteine-type deubiquitinase activity"/>
    <property type="evidence" value="ECO:0007669"/>
    <property type="project" value="InterPro"/>
</dbReference>
<evidence type="ECO:0000256" key="5">
    <source>
        <dbReference type="SAM" id="MobiDB-lite"/>
    </source>
</evidence>
<dbReference type="EnsemblPlants" id="Pp3c16_3030V3.1">
    <property type="protein sequence ID" value="Pp3c16_3030V3.1"/>
    <property type="gene ID" value="Pp3c16_3030"/>
</dbReference>
<dbReference type="GO" id="GO:0016579">
    <property type="term" value="P:protein deubiquitination"/>
    <property type="evidence" value="ECO:0007669"/>
    <property type="project" value="InterPro"/>
</dbReference>
<dbReference type="Gramene" id="Pp3c16_3030V3.1">
    <property type="protein sequence ID" value="Pp3c16_3030V3.1"/>
    <property type="gene ID" value="Pp3c16_3030"/>
</dbReference>
<feature type="coiled-coil region" evidence="4">
    <location>
        <begin position="250"/>
        <end position="277"/>
    </location>
</feature>
<feature type="compositionally biased region" description="Basic and acidic residues" evidence="5">
    <location>
        <begin position="322"/>
        <end position="336"/>
    </location>
</feature>
<feature type="domain" description="USP" evidence="7">
    <location>
        <begin position="1528"/>
        <end position="1862"/>
    </location>
</feature>
<dbReference type="InterPro" id="IPR038765">
    <property type="entry name" value="Papain-like_cys_pep_sf"/>
</dbReference>
<dbReference type="PANTHER" id="PTHR22975:SF9">
    <property type="entry name" value="ECHINUS SPLICE FORM 3"/>
    <property type="match status" value="1"/>
</dbReference>
<sequence>MAQKKKASAFRTASVNIPVPSSQPNNAPVWLISSAPYDSDSREAVAVPEIQAGTVAEAFLSETGGGQRKRDVTGPCKGDVTEKTLGKGVAPARLPNGAGKGLPIARSGGCKVTSGAKDETSNSAQIKGECDKALVALRRGNSTKALKLMKDVCSRNDASSLAYRVQGHILMRIAAVIEDTSTKRKHFQSALESARKAVSLSPRSVEYAHFYAQLLYEAAKDSKGYEVVVQECERALHIDEPIDPASESLHHEQEQELLTAEARIEHVKQELKNLVQKASLTSISTWMKTFGNGSGEEKLRFVQMRKFAEQDPMEQRVSQPKRPHEAKKVVKTPEERRKEIEVRVAAARLLQQRDSSADGGIDSTEDHEKSLQKKLERRKSSGQNSRKVSKPLSVDERIDRVRQFWYDLTPEKRESMLEVSIAELRDHITSWKESGGLIKSHAASDALSEALEFVQEKKTWRFWVCCKCGERFTSYHDLSHHTLERHVPTLPQKFQQMIPHEIDQEWVDQLLDEDCSPIDGAAAVELLIQSACSYQPDESESIETTAMQFEDSKLSQKSENEVTMAESVENVKKVELEFFEDIEAGLGQGASGLFQEHLHTCIRDYQKGIKIDRSAKIEIPSQNLPLAEDKSRKELLEKIYNLFRILIRNKCLAHDHVAKIIQFATEETQSLVSDPAVPYEFNQSPVYIRFLELSPLQRLHNYLVEFGQACGVNCHLESTVLSRSGDAGEEEIILDQLSLNEGFTRLLLDERVLKEFPEGKLLPSEILKHGGVKEFAAEKDPVAHRHPLCLMIGKTGEPGTKHMDLQLSWMFGTLEHEYLPSGWKQFREQQGQRGRAVCRELEKELENILDLCRQKYELLSNEEALSFVERLCVEENKRRELQPDGTGNSFEVILKDRQQELLDARVRGFSSSRKSELDAISDILRDAQTGMVRRRPSDGSLGVRVSDWDEYEESWKVPESIHRVDSRVDEDSRVEDAMFRQREQLSNKINLLDAKIMRATDDLEKLEIKLGQLAVLDYTAVTLPLVKSFLQNRLAAEVERDAMRKSEAAQEAFLAELAKDQKNLVPKEAEYQKQARDKSKEKRKAKDQKKSKDAKRGFSHAGQQVEAASVELDEEDRGDHWDWVVGDDAKQQRESEVQHQALLLEEERKLMEALELQRRVEEEAKRKHLAEQERRRQLAQQTMQALDNGKEAVCTLPTASDLVDVVNSEMLPSSSMQLSVAQKSCQYPTEVADPMNGQVVLPTEGIHNSREVLRPSLPPQKMHPVIDHKVSEISVNVPGGTEFDLEVTEQHMLKDTCNNILGKASREEVIASEGGIHLPPADGDHPNAVQKKTKGGSSRNRRRKGPRIYAEEGIVVDQDPQSCNTFESANGLKTFPRQNLSKELGASSSIDKSKPLLRQNTTRNYGAAPTNGVHAAQPLLLLPAPPAYEGCAEHEVKKTLRQLQTEQDDEERFQADLEQAMRQSLDMLASQSAAPVTSSYIASSPLHTVSSNGTAGDCGAQQLVEAGTTGSQPGAVEALSKEVEEFGKGLRNEIGQYNCFLNVVIQSLWHLRRFREELLADTSMQHVHVGTPCVVCALRDIFLGLDTPVHNSSSRDAVAPIALRVALSALYPDSDLFKQGQMNDASEVLAVIFECLHKAFVPNATFVGNSESSLARGSWDCYGEHACMAHALFGLHVAEQMNCQSCHLESRHLKYTAFFHHINASALRTAKVLYQESSMDELLKLVDMNDQLACDITDDGGCGRQNHMHHLLQSAPHVFTTVLGWQNGRESFEDITATVDAIDVALDVGVIYCGLDKGFHHRLVSVVCYYGLHYHCFAYNQELGRWVMFDDSTVKVIGEWKEVASTCRRGHLQPQVLFYEAVAARSEALALTVC</sequence>
<evidence type="ECO:0000313" key="8">
    <source>
        <dbReference type="EMBL" id="PNR37294.1"/>
    </source>
</evidence>
<evidence type="ECO:0000256" key="3">
    <source>
        <dbReference type="PROSITE-ProRule" id="PRU00042"/>
    </source>
</evidence>
<feature type="coiled-coil region" evidence="4">
    <location>
        <begin position="982"/>
        <end position="1009"/>
    </location>
</feature>
<feature type="region of interest" description="Disordered" evidence="5">
    <location>
        <begin position="1315"/>
        <end position="1356"/>
    </location>
</feature>
<reference evidence="9" key="3">
    <citation type="submission" date="2020-12" db="UniProtKB">
        <authorList>
            <consortium name="EnsemblPlants"/>
        </authorList>
    </citation>
    <scope>IDENTIFICATION</scope>
</reference>
<accession>A0A2K1J6Y1</accession>
<dbReference type="Gramene" id="Pp3c16_3030V3.2">
    <property type="protein sequence ID" value="Pp3c16_3030V3.2"/>
    <property type="gene ID" value="Pp3c16_3030"/>
</dbReference>
<dbReference type="OrthoDB" id="205782at2759"/>
<dbReference type="SUPFAM" id="SSF48452">
    <property type="entry name" value="TPR-like"/>
    <property type="match status" value="1"/>
</dbReference>
<keyword evidence="3" id="KW-0862">Zinc</keyword>
<dbReference type="KEGG" id="ppp:112293170"/>
<evidence type="ECO:0000256" key="4">
    <source>
        <dbReference type="SAM" id="Coils"/>
    </source>
</evidence>
<dbReference type="RefSeq" id="XP_024398093.1">
    <property type="nucleotide sequence ID" value="XM_024542325.2"/>
</dbReference>
<protein>
    <recommendedName>
        <fullName evidence="11">USP domain-containing protein</fullName>
    </recommendedName>
</protein>
<keyword evidence="10" id="KW-1185">Reference proteome</keyword>
<dbReference type="SUPFAM" id="SSF54001">
    <property type="entry name" value="Cysteine proteinases"/>
    <property type="match status" value="1"/>
</dbReference>
<dbReference type="PROSITE" id="PS50157">
    <property type="entry name" value="ZINC_FINGER_C2H2_2"/>
    <property type="match status" value="1"/>
</dbReference>
<dbReference type="InterPro" id="IPR013087">
    <property type="entry name" value="Znf_C2H2_type"/>
</dbReference>
<organism evidence="8">
    <name type="scientific">Physcomitrium patens</name>
    <name type="common">Spreading-leaved earth moss</name>
    <name type="synonym">Physcomitrella patens</name>
    <dbReference type="NCBI Taxonomy" id="3218"/>
    <lineage>
        <taxon>Eukaryota</taxon>
        <taxon>Viridiplantae</taxon>
        <taxon>Streptophyta</taxon>
        <taxon>Embryophyta</taxon>
        <taxon>Bryophyta</taxon>
        <taxon>Bryophytina</taxon>
        <taxon>Bryopsida</taxon>
        <taxon>Funariidae</taxon>
        <taxon>Funariales</taxon>
        <taxon>Funariaceae</taxon>
        <taxon>Physcomitrium</taxon>
    </lineage>
</organism>
<feature type="region of interest" description="Disordered" evidence="5">
    <location>
        <begin position="1065"/>
        <end position="1114"/>
    </location>
</feature>
<dbReference type="EnsemblPlants" id="Pp3c16_3030V3.2">
    <property type="protein sequence ID" value="Pp3c16_3030V3.2"/>
    <property type="gene ID" value="Pp3c16_3030"/>
</dbReference>
<dbReference type="Pfam" id="PF00443">
    <property type="entry name" value="UCH"/>
    <property type="match status" value="1"/>
</dbReference>
<evidence type="ECO:0000313" key="9">
    <source>
        <dbReference type="EnsemblPlants" id="Pp3c16_3030V3.1"/>
    </source>
</evidence>
<evidence type="ECO:0000256" key="2">
    <source>
        <dbReference type="ARBA" id="ARBA00022801"/>
    </source>
</evidence>
<keyword evidence="3" id="KW-0479">Metal-binding</keyword>